<name>A0A7N0UFG5_KALFE</name>
<dbReference type="Gramene" id="Kaladp0062s0037.1.v1.1">
    <property type="protein sequence ID" value="Kaladp0062s0037.1.v1.1"/>
    <property type="gene ID" value="Kaladp0062s0037.v1.1"/>
</dbReference>
<protein>
    <recommendedName>
        <fullName evidence="5">Regulator of Vps4 activity in the MVB pathway protein</fullName>
    </recommendedName>
</protein>
<dbReference type="AlphaFoldDB" id="A0A7N0UFG5"/>
<dbReference type="EnsemblPlants" id="Kaladp0062s0037.1.v1.1">
    <property type="protein sequence ID" value="Kaladp0062s0037.1.v1.1"/>
    <property type="gene ID" value="Kaladp0062s0037.v1.1"/>
</dbReference>
<dbReference type="Proteomes" id="UP000594263">
    <property type="component" value="Unplaced"/>
</dbReference>
<proteinExistence type="inferred from homology"/>
<organism evidence="3 4">
    <name type="scientific">Kalanchoe fedtschenkoi</name>
    <name type="common">Lavender scallops</name>
    <name type="synonym">South American air plant</name>
    <dbReference type="NCBI Taxonomy" id="63787"/>
    <lineage>
        <taxon>Eukaryota</taxon>
        <taxon>Viridiplantae</taxon>
        <taxon>Streptophyta</taxon>
        <taxon>Embryophyta</taxon>
        <taxon>Tracheophyta</taxon>
        <taxon>Spermatophyta</taxon>
        <taxon>Magnoliopsida</taxon>
        <taxon>eudicotyledons</taxon>
        <taxon>Gunneridae</taxon>
        <taxon>Pentapetalae</taxon>
        <taxon>Saxifragales</taxon>
        <taxon>Crassulaceae</taxon>
        <taxon>Kalanchoe</taxon>
    </lineage>
</organism>
<dbReference type="Pfam" id="PF03398">
    <property type="entry name" value="Ist1"/>
    <property type="match status" value="1"/>
</dbReference>
<feature type="region of interest" description="Disordered" evidence="2">
    <location>
        <begin position="256"/>
        <end position="313"/>
    </location>
</feature>
<feature type="region of interest" description="Disordered" evidence="2">
    <location>
        <begin position="191"/>
        <end position="234"/>
    </location>
</feature>
<reference evidence="3" key="1">
    <citation type="submission" date="2021-01" db="UniProtKB">
        <authorList>
            <consortium name="EnsemblPlants"/>
        </authorList>
    </citation>
    <scope>IDENTIFICATION</scope>
</reference>
<dbReference type="PANTHER" id="PTHR12161:SF16">
    <property type="entry name" value="REGULATOR OF VPS4 ACTIVITY IN THE MVB PATHWAY PROTEIN"/>
    <property type="match status" value="1"/>
</dbReference>
<dbReference type="Gene3D" id="1.20.1260.60">
    <property type="entry name" value="Vacuolar protein sorting-associated protein Ist1"/>
    <property type="match status" value="1"/>
</dbReference>
<dbReference type="FunFam" id="1.20.1260.60:FF:000002">
    <property type="entry name" value="Vacuolar protein sorting-associated protein IST1"/>
    <property type="match status" value="1"/>
</dbReference>
<feature type="compositionally biased region" description="Basic and acidic residues" evidence="2">
    <location>
        <begin position="216"/>
        <end position="231"/>
    </location>
</feature>
<accession>A0A7N0UFG5</accession>
<dbReference type="InterPro" id="IPR005061">
    <property type="entry name" value="Ist1"/>
</dbReference>
<evidence type="ECO:0000313" key="3">
    <source>
        <dbReference type="EnsemblPlants" id="Kaladp0062s0037.1.v1.1"/>
    </source>
</evidence>
<evidence type="ECO:0000313" key="4">
    <source>
        <dbReference type="Proteomes" id="UP000594263"/>
    </source>
</evidence>
<feature type="region of interest" description="Disordered" evidence="2">
    <location>
        <begin position="376"/>
        <end position="397"/>
    </location>
</feature>
<dbReference type="GO" id="GO:0015031">
    <property type="term" value="P:protein transport"/>
    <property type="evidence" value="ECO:0007669"/>
    <property type="project" value="InterPro"/>
</dbReference>
<evidence type="ECO:0000256" key="1">
    <source>
        <dbReference type="ARBA" id="ARBA00005536"/>
    </source>
</evidence>
<feature type="compositionally biased region" description="Low complexity" evidence="2">
    <location>
        <begin position="198"/>
        <end position="207"/>
    </location>
</feature>
<dbReference type="InterPro" id="IPR042277">
    <property type="entry name" value="IST1-like"/>
</dbReference>
<evidence type="ECO:0000256" key="2">
    <source>
        <dbReference type="SAM" id="MobiDB-lite"/>
    </source>
</evidence>
<dbReference type="PANTHER" id="PTHR12161">
    <property type="entry name" value="IST1 FAMILY MEMBER"/>
    <property type="match status" value="1"/>
</dbReference>
<comment type="similarity">
    <text evidence="1">Belongs to the IST1 family.</text>
</comment>
<keyword evidence="4" id="KW-1185">Reference proteome</keyword>
<dbReference type="OMA" id="MVEGYCL"/>
<sequence length="417" mass="45987">MGKHLDALLKRSSLRSAKFKPLVNLAVHRLAVLKNQRQARCNIARSDVVEILKMGLHDRALIRVEHVIKEQNMLDVFALIQCYCELVLERFHLIEQEKYCPEELKEAISSLLYAASRCGEFPELQEIRAVFTSHYGKEFAARAIELRNNCGVSTSLIQKLSTRMPSLESRMSVLKQIADENGIGLNLGEASTEKRTEAGPATAPAATSTLEDDGASGERHFDSPKPRKYENAADAAQAAFESAAYAAQAARAAVELSRGDSHDSEGSSSPYPRRRKLSDQAENSGLGIQTKEEEKVSNAEETSSSFKEATTASLNALEAEEAAAGLKRSVSMSTESSMDSDAVVAQENQTVFVEYHADKMEHSDPPHDLLFQAAESQDTAAAAEEGPEESWFRRGWNSKMEKMKRPFSHRSRGVATH</sequence>
<evidence type="ECO:0008006" key="5">
    <source>
        <dbReference type="Google" id="ProtNLM"/>
    </source>
</evidence>